<evidence type="ECO:0000313" key="2">
    <source>
        <dbReference type="Proteomes" id="UP000031184"/>
    </source>
</evidence>
<dbReference type="RefSeq" id="WP_039122486.1">
    <property type="nucleotide sequence ID" value="NZ_AOJP01000012.1"/>
</dbReference>
<comment type="caution">
    <text evidence="1">The sequence shown here is derived from an EMBL/GenBank/DDBJ whole genome shotgun (WGS) entry which is preliminary data.</text>
</comment>
<proteinExistence type="predicted"/>
<accession>A0A017H2G4</accession>
<name>A0A017H2G4_9FUSO</name>
<dbReference type="EMBL" id="AUZI01000026">
    <property type="protein sequence ID" value="KID48393.1"/>
    <property type="molecule type" value="Genomic_DNA"/>
</dbReference>
<dbReference type="AlphaFoldDB" id="A0A017H2G4"/>
<sequence length="155" mass="18661">MNLRKFNKRIDPWIGSILVFMMIGQAVLLMLENDRVYQIIGNVGVNISIAFLSAFLTIYANKTRHNANMYFNEVVEAYLHREYYIKEQKLEKEELKNDDTFKKLNAILKIKYEMFKIYSNNSKQNKELEKYIYEYEEELDKSKKFLKFIKEEITV</sequence>
<protein>
    <recommendedName>
        <fullName evidence="3">SMODS and SLOG-associating 2TM effector domain-containing protein</fullName>
    </recommendedName>
</protein>
<organism evidence="1 2">
    <name type="scientific">Fusobacterium necrophorum subsp. funduliforme B35</name>
    <dbReference type="NCBI Taxonomy" id="1226633"/>
    <lineage>
        <taxon>Bacteria</taxon>
        <taxon>Fusobacteriati</taxon>
        <taxon>Fusobacteriota</taxon>
        <taxon>Fusobacteriia</taxon>
        <taxon>Fusobacteriales</taxon>
        <taxon>Fusobacteriaceae</taxon>
        <taxon>Fusobacterium</taxon>
    </lineage>
</organism>
<evidence type="ECO:0000313" key="1">
    <source>
        <dbReference type="EMBL" id="KID48393.1"/>
    </source>
</evidence>
<dbReference type="Proteomes" id="UP000031184">
    <property type="component" value="Unassembled WGS sequence"/>
</dbReference>
<dbReference type="PATRIC" id="fig|1226633.4.peg.2159"/>
<evidence type="ECO:0008006" key="3">
    <source>
        <dbReference type="Google" id="ProtNLM"/>
    </source>
</evidence>
<reference evidence="1 2" key="1">
    <citation type="submission" date="2013-08" db="EMBL/GenBank/DDBJ databases">
        <title>An opportunistic ruminal bacterium that causes liver abscesses in cattle.</title>
        <authorList>
            <person name="Benahmed F.H."/>
            <person name="Rasmussen M."/>
            <person name="Harbottle H."/>
            <person name="Soppet D."/>
            <person name="Nagaraja T.G."/>
            <person name="Davidson M."/>
        </authorList>
    </citation>
    <scope>NUCLEOTIDE SEQUENCE [LARGE SCALE GENOMIC DNA]</scope>
    <source>
        <strain evidence="1 2">B35</strain>
    </source>
</reference>
<gene>
    <name evidence="1" type="ORF">C095_10635</name>
</gene>